<feature type="transmembrane region" description="Helical" evidence="1">
    <location>
        <begin position="93"/>
        <end position="112"/>
    </location>
</feature>
<keyword evidence="1" id="KW-0812">Transmembrane</keyword>
<keyword evidence="3" id="KW-1185">Reference proteome</keyword>
<accession>A0ABR4BIY5</accession>
<feature type="transmembrane region" description="Helical" evidence="1">
    <location>
        <begin position="342"/>
        <end position="361"/>
    </location>
</feature>
<name>A0ABR4BIY5_9LECA</name>
<feature type="transmembrane region" description="Helical" evidence="1">
    <location>
        <begin position="195"/>
        <end position="213"/>
    </location>
</feature>
<evidence type="ECO:0000256" key="1">
    <source>
        <dbReference type="SAM" id="Phobius"/>
    </source>
</evidence>
<keyword evidence="1" id="KW-1133">Transmembrane helix</keyword>
<proteinExistence type="predicted"/>
<gene>
    <name evidence="2" type="ORF">ABVK25_002163</name>
</gene>
<feature type="transmembrane region" description="Helical" evidence="1">
    <location>
        <begin position="309"/>
        <end position="336"/>
    </location>
</feature>
<reference evidence="2 3" key="1">
    <citation type="submission" date="2024-09" db="EMBL/GenBank/DDBJ databases">
        <title>Rethinking Asexuality: The Enigmatic Case of Functional Sexual Genes in Lepraria (Stereocaulaceae).</title>
        <authorList>
            <person name="Doellman M."/>
            <person name="Sun Y."/>
            <person name="Barcenas-Pena A."/>
            <person name="Lumbsch H.T."/>
            <person name="Grewe F."/>
        </authorList>
    </citation>
    <scope>NUCLEOTIDE SEQUENCE [LARGE SCALE GENOMIC DNA]</scope>
    <source>
        <strain evidence="2 3">Grewe 0041</strain>
    </source>
</reference>
<comment type="caution">
    <text evidence="2">The sequence shown here is derived from an EMBL/GenBank/DDBJ whole genome shotgun (WGS) entry which is preliminary data.</text>
</comment>
<keyword evidence="1" id="KW-0472">Membrane</keyword>
<dbReference type="Proteomes" id="UP001590951">
    <property type="component" value="Unassembled WGS sequence"/>
</dbReference>
<organism evidence="2 3">
    <name type="scientific">Lepraria finkii</name>
    <dbReference type="NCBI Taxonomy" id="1340010"/>
    <lineage>
        <taxon>Eukaryota</taxon>
        <taxon>Fungi</taxon>
        <taxon>Dikarya</taxon>
        <taxon>Ascomycota</taxon>
        <taxon>Pezizomycotina</taxon>
        <taxon>Lecanoromycetes</taxon>
        <taxon>OSLEUM clade</taxon>
        <taxon>Lecanoromycetidae</taxon>
        <taxon>Lecanorales</taxon>
        <taxon>Lecanorineae</taxon>
        <taxon>Stereocaulaceae</taxon>
        <taxon>Lepraria</taxon>
    </lineage>
</organism>
<evidence type="ECO:0000313" key="3">
    <source>
        <dbReference type="Proteomes" id="UP001590951"/>
    </source>
</evidence>
<feature type="transmembrane region" description="Helical" evidence="1">
    <location>
        <begin position="124"/>
        <end position="144"/>
    </location>
</feature>
<dbReference type="EMBL" id="JBHFEH010000004">
    <property type="protein sequence ID" value="KAL2057779.1"/>
    <property type="molecule type" value="Genomic_DNA"/>
</dbReference>
<protein>
    <submittedName>
        <fullName evidence="2">Uncharacterized protein</fullName>
    </submittedName>
</protein>
<sequence length="397" mass="44126">MPLQQARRCLRSCMAHPNLQNTRLSASSLLILAIILPPSLSYQIFDSRNSNTRATISQCRSSLSITNEHEQSQCYDMIRCILSTIPSDFTARWSAGANILAFVPTIVALLSNSIHEVAATADESIVLAVALSLSSVTTFISRFGHMPLRASERFFGEKDENRKAERLRGTWEKIEKHMEKIKGQGRTPWWWHRNLNVGVLYILLLALSAGMWYEIYETTRYGVIVNACPIKVNVGLWVGLSQVLTLLNVVCRKFAFDIRTVDFKSQNTPISQAMTPRGRPAPSATAAQKRGERSVAVILRSPRNTFLRWALQTFTAIASFTLYAFGTVVLASITLIPASDAIRTLAVLTIGAGVGRLVGYWKASPLRTGSRIIVVDVPADYMKEFFEIVSRQPGVCT</sequence>
<evidence type="ECO:0000313" key="2">
    <source>
        <dbReference type="EMBL" id="KAL2057779.1"/>
    </source>
</evidence>